<name>A0A0K9PG01_ZOSMR</name>
<dbReference type="PANTHER" id="PTHR34568:SF1">
    <property type="entry name" value="DNA BINDING PROTEIN"/>
    <property type="match status" value="1"/>
</dbReference>
<evidence type="ECO:0000256" key="1">
    <source>
        <dbReference type="SAM" id="MobiDB-lite"/>
    </source>
</evidence>
<organism evidence="3 4">
    <name type="scientific">Zostera marina</name>
    <name type="common">Eelgrass</name>
    <dbReference type="NCBI Taxonomy" id="29655"/>
    <lineage>
        <taxon>Eukaryota</taxon>
        <taxon>Viridiplantae</taxon>
        <taxon>Streptophyta</taxon>
        <taxon>Embryophyta</taxon>
        <taxon>Tracheophyta</taxon>
        <taxon>Spermatophyta</taxon>
        <taxon>Magnoliopsida</taxon>
        <taxon>Liliopsida</taxon>
        <taxon>Zosteraceae</taxon>
        <taxon>Zostera</taxon>
    </lineage>
</organism>
<sequence length="490" mass="53807">MQVGVSMKVSLVGQTFALNPRCSDAPVKKTRNRCSREDRKTMVQSFINKYQSSNNGSFPSLNLTHREVGGSFYTIREIVREIIQENKVLAPGNPNSQVFRLEEYVESDSVPHSSLHLSIPVLDTYLSEDTVNKPNDVIVEDCQIDVVNLEENVITTTDPNKKSISSETRDSLEASQTSIQTSSDSLSQIYECVFDNVESTGGVVTYSTEIAMPLEEVDDEVSDIMEDISYSSRQSDNLRHSSEASMTVEGCSDEKTVDGVVLELDCFANKIDSERNIDLSNITDLGQSSVTYDGDTSENSEVSLGDMQAEKIQNIIHETGPGGINLESKYKTQSNHLIDSSKTANSSSGDMQVSSGDMQAEKIQNIIHETGPGGINSESKSKTQPNHLIDSSKTANSSSGDMQVSSGDMQAEKIRNIIHETVPEGIHSKYKIQPKQLIDSSEKANPSSDGVNNSESSKDAKKYKEESETNPIVDVIKGFFTGLVRFFTQK</sequence>
<feature type="compositionally biased region" description="Polar residues" evidence="1">
    <location>
        <begin position="376"/>
        <end position="408"/>
    </location>
</feature>
<comment type="caution">
    <text evidence="3">The sequence shown here is derived from an EMBL/GenBank/DDBJ whole genome shotgun (WGS) entry which is preliminary data.</text>
</comment>
<dbReference type="EMBL" id="LFYR01000876">
    <property type="protein sequence ID" value="KMZ67891.1"/>
    <property type="molecule type" value="Genomic_DNA"/>
</dbReference>
<dbReference type="PANTHER" id="PTHR34568">
    <property type="entry name" value="RRM DOMAIN-CONTAINING PROTEIN"/>
    <property type="match status" value="1"/>
</dbReference>
<evidence type="ECO:0000313" key="3">
    <source>
        <dbReference type="EMBL" id="KMZ67891.1"/>
    </source>
</evidence>
<feature type="compositionally biased region" description="Polar residues" evidence="1">
    <location>
        <begin position="443"/>
        <end position="455"/>
    </location>
</feature>
<feature type="compositionally biased region" description="Polar residues" evidence="1">
    <location>
        <begin position="157"/>
        <end position="166"/>
    </location>
</feature>
<dbReference type="Pfam" id="PF25896">
    <property type="entry name" value="HTH_AT3G52170"/>
    <property type="match status" value="1"/>
</dbReference>
<gene>
    <name evidence="3" type="ORF">ZOSMA_253G00110</name>
</gene>
<accession>A0A0K9PG01</accession>
<feature type="compositionally biased region" description="Basic and acidic residues" evidence="1">
    <location>
        <begin position="456"/>
        <end position="467"/>
    </location>
</feature>
<feature type="domain" description="AT3G52170-like helix-turn-helix" evidence="2">
    <location>
        <begin position="35"/>
        <end position="83"/>
    </location>
</feature>
<dbReference type="InterPro" id="IPR058941">
    <property type="entry name" value="HTH_AT3G52170-like"/>
</dbReference>
<feature type="region of interest" description="Disordered" evidence="1">
    <location>
        <begin position="335"/>
        <end position="357"/>
    </location>
</feature>
<keyword evidence="4" id="KW-1185">Reference proteome</keyword>
<protein>
    <recommendedName>
        <fullName evidence="2">AT3G52170-like helix-turn-helix domain-containing protein</fullName>
    </recommendedName>
</protein>
<dbReference type="Proteomes" id="UP000036987">
    <property type="component" value="Unassembled WGS sequence"/>
</dbReference>
<evidence type="ECO:0000313" key="4">
    <source>
        <dbReference type="Proteomes" id="UP000036987"/>
    </source>
</evidence>
<feature type="region of interest" description="Disordered" evidence="1">
    <location>
        <begin position="438"/>
        <end position="468"/>
    </location>
</feature>
<evidence type="ECO:0000259" key="2">
    <source>
        <dbReference type="Pfam" id="PF25896"/>
    </source>
</evidence>
<reference evidence="4" key="1">
    <citation type="journal article" date="2016" name="Nature">
        <title>The genome of the seagrass Zostera marina reveals angiosperm adaptation to the sea.</title>
        <authorList>
            <person name="Olsen J.L."/>
            <person name="Rouze P."/>
            <person name="Verhelst B."/>
            <person name="Lin Y.-C."/>
            <person name="Bayer T."/>
            <person name="Collen J."/>
            <person name="Dattolo E."/>
            <person name="De Paoli E."/>
            <person name="Dittami S."/>
            <person name="Maumus F."/>
            <person name="Michel G."/>
            <person name="Kersting A."/>
            <person name="Lauritano C."/>
            <person name="Lohaus R."/>
            <person name="Toepel M."/>
            <person name="Tonon T."/>
            <person name="Vanneste K."/>
            <person name="Amirebrahimi M."/>
            <person name="Brakel J."/>
            <person name="Bostroem C."/>
            <person name="Chovatia M."/>
            <person name="Grimwood J."/>
            <person name="Jenkins J.W."/>
            <person name="Jueterbock A."/>
            <person name="Mraz A."/>
            <person name="Stam W.T."/>
            <person name="Tice H."/>
            <person name="Bornberg-Bauer E."/>
            <person name="Green P.J."/>
            <person name="Pearson G.A."/>
            <person name="Procaccini G."/>
            <person name="Duarte C.M."/>
            <person name="Schmutz J."/>
            <person name="Reusch T.B.H."/>
            <person name="Van de Peer Y."/>
        </authorList>
    </citation>
    <scope>NUCLEOTIDE SEQUENCE [LARGE SCALE GENOMIC DNA]</scope>
    <source>
        <strain evidence="4">cv. Finnish</strain>
    </source>
</reference>
<dbReference type="InterPro" id="IPR058942">
    <property type="entry name" value="AT3G52170-like"/>
</dbReference>
<dbReference type="OrthoDB" id="787154at2759"/>
<proteinExistence type="predicted"/>
<feature type="region of interest" description="Disordered" evidence="1">
    <location>
        <begin position="369"/>
        <end position="408"/>
    </location>
</feature>
<feature type="region of interest" description="Disordered" evidence="1">
    <location>
        <begin position="157"/>
        <end position="180"/>
    </location>
</feature>
<dbReference type="AlphaFoldDB" id="A0A0K9PG01"/>